<feature type="compositionally biased region" description="Basic and acidic residues" evidence="1">
    <location>
        <begin position="47"/>
        <end position="74"/>
    </location>
</feature>
<proteinExistence type="predicted"/>
<dbReference type="VEuPathDB" id="FungiDB:CJI97_000703"/>
<dbReference type="VEuPathDB" id="FungiDB:CJJ09_002663"/>
<evidence type="ECO:0000256" key="1">
    <source>
        <dbReference type="SAM" id="MobiDB-lite"/>
    </source>
</evidence>
<comment type="caution">
    <text evidence="2">The sequence shown here is derived from an EMBL/GenBank/DDBJ whole genome shotgun (WGS) entry which is preliminary data.</text>
</comment>
<evidence type="ECO:0000313" key="2">
    <source>
        <dbReference type="EMBL" id="KNE01467.1"/>
    </source>
</evidence>
<sequence length="140" mass="16481">MIWNSLPLRGNSATEELAKAQKDRVNALYHPMSSPTLGRVSKVDNSQQRDIKRQQRLRLQREGLHEKESEQERKKRLEQHALALQVDIDVLIAEEEEQRLREQANINEEGDEDRYEEELEDYLMEADLELEAQLRAMNIT</sequence>
<organism evidence="2 3">
    <name type="scientific">Candidozyma auris</name>
    <name type="common">Yeast</name>
    <name type="synonym">Candida auris</name>
    <dbReference type="NCBI Taxonomy" id="498019"/>
    <lineage>
        <taxon>Eukaryota</taxon>
        <taxon>Fungi</taxon>
        <taxon>Dikarya</taxon>
        <taxon>Ascomycota</taxon>
        <taxon>Saccharomycotina</taxon>
        <taxon>Pichiomycetes</taxon>
        <taxon>Metschnikowiaceae</taxon>
        <taxon>Candidozyma</taxon>
    </lineage>
</organism>
<dbReference type="VEuPathDB" id="FungiDB:CJI96_0003396"/>
<dbReference type="AlphaFoldDB" id="A0A0L0P522"/>
<feature type="region of interest" description="Disordered" evidence="1">
    <location>
        <begin position="30"/>
        <end position="74"/>
    </location>
</feature>
<dbReference type="Proteomes" id="UP000037122">
    <property type="component" value="Unassembled WGS sequence"/>
</dbReference>
<protein>
    <submittedName>
        <fullName evidence="2">Uncharacterized protein</fullName>
    </submittedName>
</protein>
<gene>
    <name evidence="2" type="ORF">QG37_01543</name>
</gene>
<dbReference type="EMBL" id="LGST01000011">
    <property type="protein sequence ID" value="KNE01467.1"/>
    <property type="molecule type" value="Genomic_DNA"/>
</dbReference>
<name>A0A0L0P522_CANAR</name>
<dbReference type="VEuPathDB" id="FungiDB:B9J08_000702"/>
<evidence type="ECO:0000313" key="3">
    <source>
        <dbReference type="Proteomes" id="UP000037122"/>
    </source>
</evidence>
<reference evidence="3" key="1">
    <citation type="journal article" date="2015" name="BMC Genomics">
        <title>Draft genome of a commonly misdiagnosed multidrug resistant pathogen Candida auris.</title>
        <authorList>
            <person name="Chatterjee S."/>
            <person name="Alampalli S.V."/>
            <person name="Nageshan R.K."/>
            <person name="Chettiar S.T."/>
            <person name="Joshi S."/>
            <person name="Tatu U.S."/>
        </authorList>
    </citation>
    <scope>NUCLEOTIDE SEQUENCE [LARGE SCALE GENOMIC DNA]</scope>
    <source>
        <strain evidence="3">6684</strain>
    </source>
</reference>
<dbReference type="VEuPathDB" id="FungiDB:CJJ07_004621"/>
<dbReference type="VEuPathDB" id="FungiDB:QG37_01543"/>
<accession>A0A0L0P522</accession>